<dbReference type="EMBL" id="KF981730">
    <property type="protein sequence ID" value="AHI60819.1"/>
    <property type="molecule type" value="Genomic_DNA"/>
</dbReference>
<dbReference type="RefSeq" id="YP_009008736.1">
    <property type="nucleotide sequence ID" value="NC_023593.1"/>
</dbReference>
<proteinExistence type="predicted"/>
<accession>W6ATU3</accession>
<gene>
    <name evidence="1" type="ORF">ECBP3_0042</name>
</gene>
<protein>
    <submittedName>
        <fullName evidence="1">Uncharacterized protein</fullName>
    </submittedName>
</protein>
<reference evidence="1 2" key="1">
    <citation type="submission" date="2013-12" db="EMBL/GenBank/DDBJ databases">
        <authorList>
            <person name="Nho S.W."/>
            <person name="Jang H.B."/>
            <person name="Kim K.S."/>
            <person name="Kim T.H."/>
            <person name="Cha I.S."/>
            <person name="Park S.B."/>
            <person name="Jung T.S."/>
        </authorList>
    </citation>
    <scope>NUCLEOTIDE SEQUENCE [LARGE SCALE GENOMIC DNA]</scope>
</reference>
<dbReference type="Proteomes" id="UP000019301">
    <property type="component" value="Segment"/>
</dbReference>
<dbReference type="KEGG" id="vg:18505176"/>
<organism evidence="1 2">
    <name type="scientific">Escherichia phage KBNP1711</name>
    <dbReference type="NCBI Taxonomy" id="1436889"/>
    <lineage>
        <taxon>Viruses</taxon>
        <taxon>Duplodnaviria</taxon>
        <taxon>Heunggongvirae</taxon>
        <taxon>Uroviricota</taxon>
        <taxon>Caudoviricetes</taxon>
        <taxon>Mktvariviridae</taxon>
        <taxon>Gordonclarkvirinae</taxon>
        <taxon>Nieuwekanaalvirus</taxon>
        <taxon>Nieuwekanaalvirus KBNP1711</taxon>
    </lineage>
</organism>
<evidence type="ECO:0000313" key="1">
    <source>
        <dbReference type="EMBL" id="AHI60819.1"/>
    </source>
</evidence>
<dbReference type="GeneID" id="18505176"/>
<sequence length="69" mass="8289">MKKYSVWFNEEEEGFDEVGGWVNILNTDDIEEAEKCALNYNSGYYERNWEYDEILQSDLQVKSIPSWNR</sequence>
<keyword evidence="2" id="KW-1185">Reference proteome</keyword>
<dbReference type="OrthoDB" id="24722at10239"/>
<evidence type="ECO:0000313" key="2">
    <source>
        <dbReference type="Proteomes" id="UP000019301"/>
    </source>
</evidence>
<name>W6ATU3_9CAUD</name>